<accession>A0A515D7C7</accession>
<evidence type="ECO:0000256" key="1">
    <source>
        <dbReference type="SAM" id="MobiDB-lite"/>
    </source>
</evidence>
<dbReference type="Proteomes" id="UP000316798">
    <property type="component" value="Chromosome"/>
</dbReference>
<dbReference type="EMBL" id="CP035503">
    <property type="protein sequence ID" value="QDL36311.1"/>
    <property type="molecule type" value="Genomic_DNA"/>
</dbReference>
<feature type="region of interest" description="Disordered" evidence="1">
    <location>
        <begin position="36"/>
        <end position="78"/>
    </location>
</feature>
<proteinExistence type="predicted"/>
<sequence length="78" mass="8589">MPSPDEFRLKLSLAALSRPDRSGQISVRQQLEQRMAKADKNLKPSGSKKSQVMGISVLTDLNPNPENAALDPWATSRN</sequence>
<evidence type="ECO:0000313" key="3">
    <source>
        <dbReference type="Proteomes" id="UP000316798"/>
    </source>
</evidence>
<dbReference type="KEGG" id="rhf:EUB48_02600"/>
<reference evidence="2 3" key="1">
    <citation type="submission" date="2019-01" db="EMBL/GenBank/DDBJ databases">
        <title>Genomic insights into a novel species Rhodoferax sp.</title>
        <authorList>
            <person name="Jin L."/>
        </authorList>
    </citation>
    <scope>NUCLEOTIDE SEQUENCE [LARGE SCALE GENOMIC DNA]</scope>
    <source>
        <strain evidence="2 3">CHu59-6-5</strain>
    </source>
</reference>
<dbReference type="AlphaFoldDB" id="A0A515D7C7"/>
<keyword evidence="3" id="KW-1185">Reference proteome</keyword>
<dbReference type="RefSeq" id="WP_142817487.1">
    <property type="nucleotide sequence ID" value="NZ_CP035503.1"/>
</dbReference>
<evidence type="ECO:0000313" key="2">
    <source>
        <dbReference type="EMBL" id="QDL36311.1"/>
    </source>
</evidence>
<dbReference type="OrthoDB" id="8910992at2"/>
<gene>
    <name evidence="2" type="ORF">EUB48_02600</name>
</gene>
<name>A0A515D7C7_9BURK</name>
<organism evidence="2 3">
    <name type="scientific">Rhodoferax sediminis</name>
    <dbReference type="NCBI Taxonomy" id="2509614"/>
    <lineage>
        <taxon>Bacteria</taxon>
        <taxon>Pseudomonadati</taxon>
        <taxon>Pseudomonadota</taxon>
        <taxon>Betaproteobacteria</taxon>
        <taxon>Burkholderiales</taxon>
        <taxon>Comamonadaceae</taxon>
        <taxon>Rhodoferax</taxon>
    </lineage>
</organism>
<protein>
    <submittedName>
        <fullName evidence="2">Uncharacterized protein</fullName>
    </submittedName>
</protein>